<name>A0A397T6F2_9GLOM</name>
<dbReference type="AlphaFoldDB" id="A0A397T6F2"/>
<protein>
    <recommendedName>
        <fullName evidence="1">SAM domain-containing protein</fullName>
    </recommendedName>
</protein>
<accession>A0A397T6F2</accession>
<dbReference type="Gene3D" id="1.10.150.50">
    <property type="entry name" value="Transcription Factor, Ets-1"/>
    <property type="match status" value="1"/>
</dbReference>
<dbReference type="SUPFAM" id="SSF47769">
    <property type="entry name" value="SAM/Pointed domain"/>
    <property type="match status" value="1"/>
</dbReference>
<evidence type="ECO:0000313" key="3">
    <source>
        <dbReference type="Proteomes" id="UP000265703"/>
    </source>
</evidence>
<dbReference type="InterPro" id="IPR001660">
    <property type="entry name" value="SAM"/>
</dbReference>
<evidence type="ECO:0000313" key="2">
    <source>
        <dbReference type="EMBL" id="RIA90691.1"/>
    </source>
</evidence>
<gene>
    <name evidence="2" type="ORF">C1645_737699</name>
</gene>
<dbReference type="EMBL" id="QKYT01000174">
    <property type="protein sequence ID" value="RIA90691.1"/>
    <property type="molecule type" value="Genomic_DNA"/>
</dbReference>
<evidence type="ECO:0000259" key="1">
    <source>
        <dbReference type="PROSITE" id="PS50105"/>
    </source>
</evidence>
<keyword evidence="3" id="KW-1185">Reference proteome</keyword>
<comment type="caution">
    <text evidence="2">The sequence shown here is derived from an EMBL/GenBank/DDBJ whole genome shotgun (WGS) entry which is preliminary data.</text>
</comment>
<reference evidence="2 3" key="1">
    <citation type="submission" date="2018-06" db="EMBL/GenBank/DDBJ databases">
        <title>Comparative genomics reveals the genomic features of Rhizophagus irregularis, R. cerebriforme, R. diaphanum and Gigaspora rosea, and their symbiotic lifestyle signature.</title>
        <authorList>
            <person name="Morin E."/>
            <person name="San Clemente H."/>
            <person name="Chen E.C.H."/>
            <person name="De La Providencia I."/>
            <person name="Hainaut M."/>
            <person name="Kuo A."/>
            <person name="Kohler A."/>
            <person name="Murat C."/>
            <person name="Tang N."/>
            <person name="Roy S."/>
            <person name="Loubradou J."/>
            <person name="Henrissat B."/>
            <person name="Grigoriev I.V."/>
            <person name="Corradi N."/>
            <person name="Roux C."/>
            <person name="Martin F.M."/>
        </authorList>
    </citation>
    <scope>NUCLEOTIDE SEQUENCE [LARGE SCALE GENOMIC DNA]</scope>
    <source>
        <strain evidence="2 3">DAOM 227022</strain>
    </source>
</reference>
<dbReference type="OrthoDB" id="2370979at2759"/>
<feature type="domain" description="SAM" evidence="1">
    <location>
        <begin position="54"/>
        <end position="123"/>
    </location>
</feature>
<dbReference type="Proteomes" id="UP000265703">
    <property type="component" value="Unassembled WGS sequence"/>
</dbReference>
<dbReference type="STRING" id="658196.A0A397T6F2"/>
<dbReference type="Pfam" id="PF00536">
    <property type="entry name" value="SAM_1"/>
    <property type="match status" value="1"/>
</dbReference>
<dbReference type="PROSITE" id="PS50105">
    <property type="entry name" value="SAM_DOMAIN"/>
    <property type="match status" value="1"/>
</dbReference>
<organism evidence="2 3">
    <name type="scientific">Glomus cerebriforme</name>
    <dbReference type="NCBI Taxonomy" id="658196"/>
    <lineage>
        <taxon>Eukaryota</taxon>
        <taxon>Fungi</taxon>
        <taxon>Fungi incertae sedis</taxon>
        <taxon>Mucoromycota</taxon>
        <taxon>Glomeromycotina</taxon>
        <taxon>Glomeromycetes</taxon>
        <taxon>Glomerales</taxon>
        <taxon>Glomeraceae</taxon>
        <taxon>Glomus</taxon>
    </lineage>
</organism>
<sequence>MHNVTNAYPPALMPSQMFTTYPIQYAPHQYYSSCVISEPLTSASNFNTLPLSEYPIPNVEEFLKKLDKDEGDNGDFTQFINAFIEQKITVKHIKDLDDNDFQVLGVKTIGWCKTIQAAAKQYK</sequence>
<dbReference type="InterPro" id="IPR013761">
    <property type="entry name" value="SAM/pointed_sf"/>
</dbReference>
<proteinExistence type="predicted"/>